<evidence type="ECO:0000256" key="2">
    <source>
        <dbReference type="SAM" id="MobiDB-lite"/>
    </source>
</evidence>
<evidence type="ECO:0000313" key="4">
    <source>
        <dbReference type="EMBL" id="VDO35352.1"/>
    </source>
</evidence>
<dbReference type="GO" id="GO:0003729">
    <property type="term" value="F:mRNA binding"/>
    <property type="evidence" value="ECO:0007669"/>
    <property type="project" value="TreeGrafter"/>
</dbReference>
<evidence type="ECO:0000313" key="6">
    <source>
        <dbReference type="WBParaSite" id="HPLM_0000861501-mRNA-1"/>
    </source>
</evidence>
<name>A0A0N4WDG1_HAEPC</name>
<evidence type="ECO:0000313" key="5">
    <source>
        <dbReference type="Proteomes" id="UP000268014"/>
    </source>
</evidence>
<organism evidence="6">
    <name type="scientific">Haemonchus placei</name>
    <name type="common">Barber's pole worm</name>
    <dbReference type="NCBI Taxonomy" id="6290"/>
    <lineage>
        <taxon>Eukaryota</taxon>
        <taxon>Metazoa</taxon>
        <taxon>Ecdysozoa</taxon>
        <taxon>Nematoda</taxon>
        <taxon>Chromadorea</taxon>
        <taxon>Rhabditida</taxon>
        <taxon>Rhabditina</taxon>
        <taxon>Rhabditomorpha</taxon>
        <taxon>Strongyloidea</taxon>
        <taxon>Trichostrongylidae</taxon>
        <taxon>Haemonchus</taxon>
    </lineage>
</organism>
<dbReference type="WBParaSite" id="HPLM_0000861501-mRNA-1">
    <property type="protein sequence ID" value="HPLM_0000861501-mRNA-1"/>
    <property type="gene ID" value="HPLM_0000861501"/>
</dbReference>
<reference evidence="4 5" key="2">
    <citation type="submission" date="2018-11" db="EMBL/GenBank/DDBJ databases">
        <authorList>
            <consortium name="Pathogen Informatics"/>
        </authorList>
    </citation>
    <scope>NUCLEOTIDE SEQUENCE [LARGE SCALE GENOMIC DNA]</scope>
    <source>
        <strain evidence="4 5">MHpl1</strain>
    </source>
</reference>
<dbReference type="InterPro" id="IPR021418">
    <property type="entry name" value="THO_THOC2_C"/>
</dbReference>
<dbReference type="PANTHER" id="PTHR21597">
    <property type="entry name" value="THO2 PROTEIN"/>
    <property type="match status" value="1"/>
</dbReference>
<feature type="compositionally biased region" description="Basic and acidic residues" evidence="2">
    <location>
        <begin position="245"/>
        <end position="255"/>
    </location>
</feature>
<dbReference type="Proteomes" id="UP000268014">
    <property type="component" value="Unassembled WGS sequence"/>
</dbReference>
<dbReference type="GO" id="GO:0000445">
    <property type="term" value="C:THO complex part of transcription export complex"/>
    <property type="evidence" value="ECO:0007669"/>
    <property type="project" value="TreeGrafter"/>
</dbReference>
<dbReference type="PANTHER" id="PTHR21597:SF0">
    <property type="entry name" value="THO COMPLEX SUBUNIT 2"/>
    <property type="match status" value="1"/>
</dbReference>
<dbReference type="AlphaFoldDB" id="A0A0N4WDG1"/>
<dbReference type="InterPro" id="IPR040007">
    <property type="entry name" value="Tho2"/>
</dbReference>
<dbReference type="STRING" id="6290.A0A0N4WDG1"/>
<dbReference type="EMBL" id="UZAF01016895">
    <property type="protein sequence ID" value="VDO35352.1"/>
    <property type="molecule type" value="Genomic_DNA"/>
</dbReference>
<dbReference type="OrthoDB" id="29024at2759"/>
<dbReference type="GO" id="GO:0006397">
    <property type="term" value="P:mRNA processing"/>
    <property type="evidence" value="ECO:0007669"/>
    <property type="project" value="InterPro"/>
</dbReference>
<accession>A0A0N4WDG1</accession>
<feature type="compositionally biased region" description="Basic and acidic residues" evidence="2">
    <location>
        <begin position="264"/>
        <end position="322"/>
    </location>
</feature>
<sequence length="322" mass="37467">LSCSGGQQTSSFIQTCVLPRVLFSESDAIYSAKLIIILHQQRITLFQSLVFIDKLFIDVLPLICALTENEANAIGTFLQILLSHAQRWHSDSAIFEKECEGFPGLVSKTRQDKTTESVNYESFRRLCFKWQMRLYTAFNSVLSVENNEYVQVRNCLVVMTKLAPCFPLLKDVVENVEKLAEKVRDTEKGKRDELSLKAASYLVRLKMRNVPIYEASQFHRPLMKHPVKQNSTLDRKRVAPLPPTMREDRADERKRDQKAHKRSARDEEQNGHSKVARKDREQIESRLSRPVSHDRRGLSPTREKERRDEKKDRRKESKPVRK</sequence>
<dbReference type="GO" id="GO:0006406">
    <property type="term" value="P:mRNA export from nucleus"/>
    <property type="evidence" value="ECO:0007669"/>
    <property type="project" value="InterPro"/>
</dbReference>
<reference evidence="6" key="1">
    <citation type="submission" date="2017-02" db="UniProtKB">
        <authorList>
            <consortium name="WormBaseParasite"/>
        </authorList>
    </citation>
    <scope>IDENTIFICATION</scope>
</reference>
<evidence type="ECO:0000256" key="1">
    <source>
        <dbReference type="ARBA" id="ARBA00047033"/>
    </source>
</evidence>
<evidence type="ECO:0000259" key="3">
    <source>
        <dbReference type="Pfam" id="PF11262"/>
    </source>
</evidence>
<proteinExistence type="predicted"/>
<comment type="subunit">
    <text evidence="1">Component of the THO subcomplex, which is composed of THOC1, THOC2, THOC3, THOC5, THOC6 and THOC7. The THO subcomplex interacts with DDX39B to form the THO-DDX39B complex which multimerizes into a 28-subunit tetrameric assembly. Component of the transcription/export (TREX) complex at least composed of ALYREF/THOC4, DDX39B, SARNP/CIP29, CHTOP and the THO subcomplex; in the complex interacts with THOC1, THOC3, THOC5, THOC7 and DDX39B. TREX seems to have a dynamic structure involving ATP-dependent remodeling. Interacts with POLDIP3 and ZC3H11A.</text>
</comment>
<dbReference type="Pfam" id="PF11262">
    <property type="entry name" value="Tho2"/>
    <property type="match status" value="1"/>
</dbReference>
<feature type="domain" description="THO complex subunitTHOC2 C-terminal" evidence="3">
    <location>
        <begin position="7"/>
        <end position="205"/>
    </location>
</feature>
<keyword evidence="5" id="KW-1185">Reference proteome</keyword>
<gene>
    <name evidence="4" type="ORF">HPLM_LOCUS8607</name>
</gene>
<protein>
    <submittedName>
        <fullName evidence="6">Tho2 domain-containing protein</fullName>
    </submittedName>
</protein>
<feature type="region of interest" description="Disordered" evidence="2">
    <location>
        <begin position="223"/>
        <end position="322"/>
    </location>
</feature>